<dbReference type="Gene3D" id="3.10.350.10">
    <property type="entry name" value="LysM domain"/>
    <property type="match status" value="1"/>
</dbReference>
<sequence>MLAGLALLAGCSQQNSLEVLNEEEEPIFRRARDLYARGMENEALENFLKLIQRRNGNAPESHLDAGNIYLKHLRDPVSAIYHFKHYEALMQRSDRDDAETRIALVEERIKTAKKEFAMTFDAKVYKDPLERLKLLDTIEALRSENELLKRQLTDARNRLNSPEEPQVAVHRLEDSAPVLRPEATLPREPIPEPTLQVPQDSGRRYTIKSGDSLYKISRQVYGDGSRWRDILEANRDLIPNESSLKVGTTIRIP</sequence>
<feature type="coiled-coil region" evidence="1">
    <location>
        <begin position="95"/>
        <end position="158"/>
    </location>
</feature>
<evidence type="ECO:0000313" key="5">
    <source>
        <dbReference type="Proteomes" id="UP000526501"/>
    </source>
</evidence>
<evidence type="ECO:0000256" key="2">
    <source>
        <dbReference type="SAM" id="MobiDB-lite"/>
    </source>
</evidence>
<evidence type="ECO:0000256" key="1">
    <source>
        <dbReference type="SAM" id="Coils"/>
    </source>
</evidence>
<reference evidence="4 5" key="1">
    <citation type="submission" date="2020-07" db="EMBL/GenBank/DDBJ databases">
        <authorList>
            <person name="Feng X."/>
        </authorList>
    </citation>
    <scope>NUCLEOTIDE SEQUENCE [LARGE SCALE GENOMIC DNA]</scope>
    <source>
        <strain evidence="4 5">JCM23202</strain>
    </source>
</reference>
<comment type="caution">
    <text evidence="4">The sequence shown here is derived from an EMBL/GenBank/DDBJ whole genome shotgun (WGS) entry which is preliminary data.</text>
</comment>
<dbReference type="EMBL" id="JACHVC010000012">
    <property type="protein sequence ID" value="MBC2606831.1"/>
    <property type="molecule type" value="Genomic_DNA"/>
</dbReference>
<keyword evidence="1" id="KW-0175">Coiled coil</keyword>
<dbReference type="PROSITE" id="PS51782">
    <property type="entry name" value="LYSM"/>
    <property type="match status" value="1"/>
</dbReference>
<protein>
    <submittedName>
        <fullName evidence="4">LysM peptidoglycan-binding domain-containing protein</fullName>
    </submittedName>
</protein>
<feature type="region of interest" description="Disordered" evidence="2">
    <location>
        <begin position="184"/>
        <end position="203"/>
    </location>
</feature>
<dbReference type="Gene3D" id="1.25.40.10">
    <property type="entry name" value="Tetratricopeptide repeat domain"/>
    <property type="match status" value="1"/>
</dbReference>
<dbReference type="SUPFAM" id="SSF54106">
    <property type="entry name" value="LysM domain"/>
    <property type="match status" value="1"/>
</dbReference>
<dbReference type="PANTHER" id="PTHR34700">
    <property type="entry name" value="POTASSIUM BINDING PROTEIN KBP"/>
    <property type="match status" value="1"/>
</dbReference>
<name>A0A7X1E8Z5_9BACT</name>
<dbReference type="Pfam" id="PF01476">
    <property type="entry name" value="LysM"/>
    <property type="match status" value="1"/>
</dbReference>
<dbReference type="InterPro" id="IPR011990">
    <property type="entry name" value="TPR-like_helical_dom_sf"/>
</dbReference>
<dbReference type="AlphaFoldDB" id="A0A7X1E8Z5"/>
<dbReference type="RefSeq" id="WP_185660702.1">
    <property type="nucleotide sequence ID" value="NZ_CAWPOO010000012.1"/>
</dbReference>
<proteinExistence type="predicted"/>
<evidence type="ECO:0000259" key="3">
    <source>
        <dbReference type="PROSITE" id="PS51782"/>
    </source>
</evidence>
<dbReference type="InterPro" id="IPR052196">
    <property type="entry name" value="Bact_Kbp"/>
</dbReference>
<evidence type="ECO:0000313" key="4">
    <source>
        <dbReference type="EMBL" id="MBC2606831.1"/>
    </source>
</evidence>
<dbReference type="Proteomes" id="UP000526501">
    <property type="component" value="Unassembled WGS sequence"/>
</dbReference>
<dbReference type="PANTHER" id="PTHR34700:SF4">
    <property type="entry name" value="PHAGE-LIKE ELEMENT PBSX PROTEIN XKDP"/>
    <property type="match status" value="1"/>
</dbReference>
<keyword evidence="5" id="KW-1185">Reference proteome</keyword>
<feature type="domain" description="LysM" evidence="3">
    <location>
        <begin position="203"/>
        <end position="252"/>
    </location>
</feature>
<dbReference type="SMART" id="SM00257">
    <property type="entry name" value="LysM"/>
    <property type="match status" value="1"/>
</dbReference>
<dbReference type="InterPro" id="IPR018392">
    <property type="entry name" value="LysM"/>
</dbReference>
<organism evidence="4 5">
    <name type="scientific">Pelagicoccus albus</name>
    <dbReference type="NCBI Taxonomy" id="415222"/>
    <lineage>
        <taxon>Bacteria</taxon>
        <taxon>Pseudomonadati</taxon>
        <taxon>Verrucomicrobiota</taxon>
        <taxon>Opitutia</taxon>
        <taxon>Puniceicoccales</taxon>
        <taxon>Pelagicoccaceae</taxon>
        <taxon>Pelagicoccus</taxon>
    </lineage>
</organism>
<dbReference type="CDD" id="cd00118">
    <property type="entry name" value="LysM"/>
    <property type="match status" value="1"/>
</dbReference>
<dbReference type="InterPro" id="IPR036779">
    <property type="entry name" value="LysM_dom_sf"/>
</dbReference>
<gene>
    <name evidence="4" type="ORF">H5P27_12325</name>
</gene>
<accession>A0A7X1E8Z5</accession>